<sequence length="44" mass="5132">MYPLLNFLRAHNYKGMVSQSFMLRPCLLVLQLHEICGFRGACFL</sequence>
<evidence type="ECO:0000313" key="1">
    <source>
        <dbReference type="EMBL" id="JAD92500.1"/>
    </source>
</evidence>
<reference evidence="1" key="2">
    <citation type="journal article" date="2015" name="Data Brief">
        <title>Shoot transcriptome of the giant reed, Arundo donax.</title>
        <authorList>
            <person name="Barrero R.A."/>
            <person name="Guerrero F.D."/>
            <person name="Moolhuijzen P."/>
            <person name="Goolsby J.A."/>
            <person name="Tidwell J."/>
            <person name="Bellgard S.E."/>
            <person name="Bellgard M.I."/>
        </authorList>
    </citation>
    <scope>NUCLEOTIDE SEQUENCE</scope>
    <source>
        <tissue evidence="1">Shoot tissue taken approximately 20 cm above the soil surface</tissue>
    </source>
</reference>
<dbReference type="EMBL" id="GBRH01205395">
    <property type="protein sequence ID" value="JAD92500.1"/>
    <property type="molecule type" value="Transcribed_RNA"/>
</dbReference>
<name>A0A0A9E3L3_ARUDO</name>
<proteinExistence type="predicted"/>
<reference evidence="1" key="1">
    <citation type="submission" date="2014-09" db="EMBL/GenBank/DDBJ databases">
        <authorList>
            <person name="Magalhaes I.L.F."/>
            <person name="Oliveira U."/>
            <person name="Santos F.R."/>
            <person name="Vidigal T.H.D.A."/>
            <person name="Brescovit A.D."/>
            <person name="Santos A.J."/>
        </authorList>
    </citation>
    <scope>NUCLEOTIDE SEQUENCE</scope>
    <source>
        <tissue evidence="1">Shoot tissue taken approximately 20 cm above the soil surface</tissue>
    </source>
</reference>
<accession>A0A0A9E3L3</accession>
<protein>
    <submittedName>
        <fullName evidence="1">Uncharacterized protein</fullName>
    </submittedName>
</protein>
<dbReference type="AlphaFoldDB" id="A0A0A9E3L3"/>
<organism evidence="1">
    <name type="scientific">Arundo donax</name>
    <name type="common">Giant reed</name>
    <name type="synonym">Donax arundinaceus</name>
    <dbReference type="NCBI Taxonomy" id="35708"/>
    <lineage>
        <taxon>Eukaryota</taxon>
        <taxon>Viridiplantae</taxon>
        <taxon>Streptophyta</taxon>
        <taxon>Embryophyta</taxon>
        <taxon>Tracheophyta</taxon>
        <taxon>Spermatophyta</taxon>
        <taxon>Magnoliopsida</taxon>
        <taxon>Liliopsida</taxon>
        <taxon>Poales</taxon>
        <taxon>Poaceae</taxon>
        <taxon>PACMAD clade</taxon>
        <taxon>Arundinoideae</taxon>
        <taxon>Arundineae</taxon>
        <taxon>Arundo</taxon>
    </lineage>
</organism>